<feature type="region of interest" description="Disordered" evidence="1">
    <location>
        <begin position="27"/>
        <end position="56"/>
    </location>
</feature>
<protein>
    <submittedName>
        <fullName evidence="2">Uncharacterized protein</fullName>
    </submittedName>
</protein>
<feature type="compositionally biased region" description="Basic residues" evidence="1">
    <location>
        <begin position="407"/>
        <end position="417"/>
    </location>
</feature>
<feature type="compositionally biased region" description="Polar residues" evidence="1">
    <location>
        <begin position="165"/>
        <end position="179"/>
    </location>
</feature>
<evidence type="ECO:0000313" key="3">
    <source>
        <dbReference type="Proteomes" id="UP001556367"/>
    </source>
</evidence>
<feature type="compositionally biased region" description="Basic and acidic residues" evidence="1">
    <location>
        <begin position="186"/>
        <end position="200"/>
    </location>
</feature>
<organism evidence="2 3">
    <name type="scientific">Hohenbuehelia grisea</name>
    <dbReference type="NCBI Taxonomy" id="104357"/>
    <lineage>
        <taxon>Eukaryota</taxon>
        <taxon>Fungi</taxon>
        <taxon>Dikarya</taxon>
        <taxon>Basidiomycota</taxon>
        <taxon>Agaricomycotina</taxon>
        <taxon>Agaricomycetes</taxon>
        <taxon>Agaricomycetidae</taxon>
        <taxon>Agaricales</taxon>
        <taxon>Pleurotineae</taxon>
        <taxon>Pleurotaceae</taxon>
        <taxon>Hohenbuehelia</taxon>
    </lineage>
</organism>
<sequence>MTTSLMYRSTPPMFDDTEIPSVRRVKPLPKRRRTYAEPAEAPGPEGDTVVVSMPMPHPDATAEELLAHTKSIAAQIAQSYYAPMFNDAQGEDDDPPDGNAKKQISADELAARLASSPSMVAGFAGPREAIYGDGLDEEDDRGDGDYADNLAQRGNTKKRKVPAHMTSSPRGQDSGSNHSGAEDDLSDRHSGGSGAERDTTESVPSPVPPGGASARNRRTKMSAATLAGLHHKEMLESRKRQLAAVLGALSLGDSLALDQALSAQYPFAQSAYDDIKQAVVPPRVRLSQRKGARLSRMAKAAMKLRHPDSVPLPACEFTYSCPSATAERLISTKGEVAMLRKRFAAELARQATKAAKLAAAESRKNSTSMKATAPTRTERAQRRARTTASVDEKGGNEAAEFLLNGPKPRKPKKKKRSTLANASNPHHLRNYVPSRLPNSGPLNPNNATQQTGLGPFPLRFLAADLPPSRRKKAQPATAAPAPVSPAEEWICAFCEYELFYGDENEYRRALRNRKKILKRRRRARERAAAAASGVRPKASEKASSLSDDYDEAEFDPSMPPEFSNSTNPRFASWKGDPNKPVE</sequence>
<reference evidence="3" key="1">
    <citation type="submission" date="2024-06" db="EMBL/GenBank/DDBJ databases">
        <title>Multi-omics analyses provide insights into the biosynthesis of the anticancer antibiotic pleurotin in Hohenbuehelia grisea.</title>
        <authorList>
            <person name="Weaver J.A."/>
            <person name="Alberti F."/>
        </authorList>
    </citation>
    <scope>NUCLEOTIDE SEQUENCE [LARGE SCALE GENOMIC DNA]</scope>
    <source>
        <strain evidence="3">T-177</strain>
    </source>
</reference>
<feature type="region of interest" description="Disordered" evidence="1">
    <location>
        <begin position="524"/>
        <end position="582"/>
    </location>
</feature>
<feature type="region of interest" description="Disordered" evidence="1">
    <location>
        <begin position="358"/>
        <end position="460"/>
    </location>
</feature>
<gene>
    <name evidence="2" type="ORF">HGRIS_004094</name>
</gene>
<proteinExistence type="predicted"/>
<feature type="region of interest" description="Disordered" evidence="1">
    <location>
        <begin position="131"/>
        <end position="218"/>
    </location>
</feature>
<accession>A0ABR3JIF9</accession>
<dbReference type="EMBL" id="JASNQZ010000007">
    <property type="protein sequence ID" value="KAL0955187.1"/>
    <property type="molecule type" value="Genomic_DNA"/>
</dbReference>
<name>A0ABR3JIF9_9AGAR</name>
<feature type="region of interest" description="Disordered" evidence="1">
    <location>
        <begin position="83"/>
        <end position="110"/>
    </location>
</feature>
<evidence type="ECO:0000313" key="2">
    <source>
        <dbReference type="EMBL" id="KAL0955187.1"/>
    </source>
</evidence>
<comment type="caution">
    <text evidence="2">The sequence shown here is derived from an EMBL/GenBank/DDBJ whole genome shotgun (WGS) entry which is preliminary data.</text>
</comment>
<evidence type="ECO:0000256" key="1">
    <source>
        <dbReference type="SAM" id="MobiDB-lite"/>
    </source>
</evidence>
<feature type="compositionally biased region" description="Acidic residues" evidence="1">
    <location>
        <begin position="134"/>
        <end position="146"/>
    </location>
</feature>
<feature type="compositionally biased region" description="Polar residues" evidence="1">
    <location>
        <begin position="436"/>
        <end position="452"/>
    </location>
</feature>
<dbReference type="Proteomes" id="UP001556367">
    <property type="component" value="Unassembled WGS sequence"/>
</dbReference>
<keyword evidence="3" id="KW-1185">Reference proteome</keyword>